<dbReference type="SUPFAM" id="SSF52799">
    <property type="entry name" value="(Phosphotyrosine protein) phosphatases II"/>
    <property type="match status" value="1"/>
</dbReference>
<accession>F9W740</accession>
<evidence type="ECO:0000256" key="3">
    <source>
        <dbReference type="ARBA" id="ARBA00022912"/>
    </source>
</evidence>
<evidence type="ECO:0000256" key="2">
    <source>
        <dbReference type="ARBA" id="ARBA00022801"/>
    </source>
</evidence>
<dbReference type="GO" id="GO:0004722">
    <property type="term" value="F:protein serine/threonine phosphatase activity"/>
    <property type="evidence" value="ECO:0007669"/>
    <property type="project" value="UniProtKB-EC"/>
</dbReference>
<dbReference type="InterPro" id="IPR020422">
    <property type="entry name" value="TYR_PHOSPHATASE_DUAL_dom"/>
</dbReference>
<keyword evidence="2" id="KW-0378">Hydrolase</keyword>
<dbReference type="Gene3D" id="3.90.190.10">
    <property type="entry name" value="Protein tyrosine phosphatase superfamily"/>
    <property type="match status" value="1"/>
</dbReference>
<dbReference type="GO" id="GO:0007165">
    <property type="term" value="P:signal transduction"/>
    <property type="evidence" value="ECO:0007669"/>
    <property type="project" value="TreeGrafter"/>
</dbReference>
<sequence length="305" mass="33786">MFTGSTEKGKAEVKETPNLQDCLNHWRTYGWLSGRGGDPPAVRSRSFRPSRIVPRLYLGAAKDVRVPWELRERILPEKLLMIVSTCEPKGPPRLELRRFDSVAKGTKRVVRRVAVCQWEELERNVVVCSPGGGCSFEEATDLTTKWLRHALLALSFPEGSGDEERPVADGAADSCDVACGDGTDIFRAGVYAKLCLPWEDEKTFAVRPYFAVATALMHAVMEGLRGAVVCHCMAGRSRSAALTCALLLYCCCNDATWVVGKEQTHARDIVQTVVEFIREARLCVSPNEGFTRQLMDYARDLLSAG</sequence>
<evidence type="ECO:0000256" key="4">
    <source>
        <dbReference type="ARBA" id="ARBA00047761"/>
    </source>
</evidence>
<comment type="similarity">
    <text evidence="1">Belongs to the protein-tyrosine phosphatase family. Non-receptor class dual specificity subfamily.</text>
</comment>
<dbReference type="SMART" id="SM00195">
    <property type="entry name" value="DSPc"/>
    <property type="match status" value="1"/>
</dbReference>
<keyword evidence="8" id="KW-1185">Reference proteome</keyword>
<proteinExistence type="inferred from homology"/>
<dbReference type="PROSITE" id="PS50056">
    <property type="entry name" value="TYR_PHOSPHATASE_2"/>
    <property type="match status" value="1"/>
</dbReference>
<reference evidence="7 8" key="2">
    <citation type="journal article" date="2012" name="Proc. Natl. Acad. Sci. U.S.A.">
        <title>Antigenic diversity is generated by distinct evolutionary mechanisms in African trypanosome species.</title>
        <authorList>
            <person name="Jackson A.P."/>
            <person name="Berry A."/>
            <person name="Aslett M."/>
            <person name="Allison H.C."/>
            <person name="Burton P."/>
            <person name="Vavrova-Anderson J."/>
            <person name="Brown R."/>
            <person name="Browne H."/>
            <person name="Corton N."/>
            <person name="Hauser H."/>
            <person name="Gamble J."/>
            <person name="Gilderthorp R."/>
            <person name="Marcello L."/>
            <person name="McQuillan J."/>
            <person name="Otto T.D."/>
            <person name="Quail M.A."/>
            <person name="Sanders M.J."/>
            <person name="van Tonder A."/>
            <person name="Ginger M.L."/>
            <person name="Field M.C."/>
            <person name="Barry J.D."/>
            <person name="Hertz-Fowler C."/>
            <person name="Berriman M."/>
        </authorList>
    </citation>
    <scope>NUCLEOTIDE SEQUENCE [LARGE SCALE GENOMIC DNA]</scope>
    <source>
        <strain evidence="7 8">IL3000</strain>
    </source>
</reference>
<dbReference type="PANTHER" id="PTHR45948:SF2">
    <property type="entry name" value="DUAL SPECIFICITY PROTEIN PHOSPHATASE"/>
    <property type="match status" value="1"/>
</dbReference>
<reference evidence="8" key="1">
    <citation type="submission" date="2011-07" db="EMBL/GenBank/DDBJ databases">
        <title>Divergent evolution of antigenic variation in African trypanosomes.</title>
        <authorList>
            <person name="Jackson A.P."/>
            <person name="Berry A."/>
            <person name="Allison H.C."/>
            <person name="Burton P."/>
            <person name="Anderson J."/>
            <person name="Aslett M."/>
            <person name="Brown R."/>
            <person name="Corton N."/>
            <person name="Harris D."/>
            <person name="Hauser H."/>
            <person name="Gamble J."/>
            <person name="Gilderthorp R."/>
            <person name="McQuillan J."/>
            <person name="Quail M.A."/>
            <person name="Sanders M."/>
            <person name="Van Tonder A."/>
            <person name="Ginger M.L."/>
            <person name="Donelson J.E."/>
            <person name="Field M.C."/>
            <person name="Barry J.D."/>
            <person name="Berriman M."/>
            <person name="Hertz-Fowler C."/>
        </authorList>
    </citation>
    <scope>NUCLEOTIDE SEQUENCE [LARGE SCALE GENOMIC DNA]</scope>
    <source>
        <strain evidence="8">IL3000</strain>
    </source>
</reference>
<dbReference type="PANTHER" id="PTHR45948">
    <property type="entry name" value="DUAL SPECIFICITY PROTEIN PHOSPHATASE DDB_G0269404-RELATED"/>
    <property type="match status" value="1"/>
</dbReference>
<organism evidence="7 8">
    <name type="scientific">Trypanosoma congolense (strain IL3000)</name>
    <dbReference type="NCBI Taxonomy" id="1068625"/>
    <lineage>
        <taxon>Eukaryota</taxon>
        <taxon>Discoba</taxon>
        <taxon>Euglenozoa</taxon>
        <taxon>Kinetoplastea</taxon>
        <taxon>Metakinetoplastina</taxon>
        <taxon>Trypanosomatida</taxon>
        <taxon>Trypanosomatidae</taxon>
        <taxon>Trypanosoma</taxon>
        <taxon>Nannomonas</taxon>
    </lineage>
</organism>
<dbReference type="AlphaFoldDB" id="F9W740"/>
<keyword evidence="3" id="KW-0904">Protein phosphatase</keyword>
<dbReference type="OMA" id="MEGMARW"/>
<dbReference type="CDD" id="cd14498">
    <property type="entry name" value="DSP"/>
    <property type="match status" value="1"/>
</dbReference>
<evidence type="ECO:0000259" key="6">
    <source>
        <dbReference type="PROSITE" id="PS50056"/>
    </source>
</evidence>
<name>F9W740_TRYCI</name>
<dbReference type="GO" id="GO:0004725">
    <property type="term" value="F:protein tyrosine phosphatase activity"/>
    <property type="evidence" value="ECO:0007669"/>
    <property type="project" value="TreeGrafter"/>
</dbReference>
<feature type="domain" description="Tyrosine specific protein phosphatases" evidence="6">
    <location>
        <begin position="207"/>
        <end position="281"/>
    </location>
</feature>
<evidence type="ECO:0000313" key="7">
    <source>
        <dbReference type="EMBL" id="CCD12999.1"/>
    </source>
</evidence>
<dbReference type="InterPro" id="IPR000387">
    <property type="entry name" value="Tyr_Pase_dom"/>
</dbReference>
<dbReference type="Proteomes" id="UP000000702">
    <property type="component" value="Unassembled WGS sequence"/>
</dbReference>
<evidence type="ECO:0000313" key="8">
    <source>
        <dbReference type="Proteomes" id="UP000000702"/>
    </source>
</evidence>
<dbReference type="EMBL" id="CAEQ01000977">
    <property type="protein sequence ID" value="CCD12999.1"/>
    <property type="molecule type" value="Genomic_DNA"/>
</dbReference>
<gene>
    <name evidence="7" type="ORF">TCIL3000_0_38170</name>
</gene>
<comment type="catalytic activity">
    <reaction evidence="4">
        <text>O-phospho-L-seryl-[protein] + H2O = L-seryl-[protein] + phosphate</text>
        <dbReference type="Rhea" id="RHEA:20629"/>
        <dbReference type="Rhea" id="RHEA-COMP:9863"/>
        <dbReference type="Rhea" id="RHEA-COMP:11604"/>
        <dbReference type="ChEBI" id="CHEBI:15377"/>
        <dbReference type="ChEBI" id="CHEBI:29999"/>
        <dbReference type="ChEBI" id="CHEBI:43474"/>
        <dbReference type="ChEBI" id="CHEBI:83421"/>
        <dbReference type="EC" id="3.1.3.16"/>
    </reaction>
</comment>
<evidence type="ECO:0000256" key="1">
    <source>
        <dbReference type="ARBA" id="ARBA00008601"/>
    </source>
</evidence>
<dbReference type="GO" id="GO:0005829">
    <property type="term" value="C:cytosol"/>
    <property type="evidence" value="ECO:0007669"/>
    <property type="project" value="TreeGrafter"/>
</dbReference>
<comment type="caution">
    <text evidence="7">The sequence shown here is derived from an EMBL/GenBank/DDBJ whole genome shotgun (WGS) entry which is preliminary data.</text>
</comment>
<dbReference type="InterPro" id="IPR029021">
    <property type="entry name" value="Prot-tyrosine_phosphatase-like"/>
</dbReference>
<comment type="catalytic activity">
    <reaction evidence="5">
        <text>O-phospho-L-threonyl-[protein] + H2O = L-threonyl-[protein] + phosphate</text>
        <dbReference type="Rhea" id="RHEA:47004"/>
        <dbReference type="Rhea" id="RHEA-COMP:11060"/>
        <dbReference type="Rhea" id="RHEA-COMP:11605"/>
        <dbReference type="ChEBI" id="CHEBI:15377"/>
        <dbReference type="ChEBI" id="CHEBI:30013"/>
        <dbReference type="ChEBI" id="CHEBI:43474"/>
        <dbReference type="ChEBI" id="CHEBI:61977"/>
        <dbReference type="EC" id="3.1.3.16"/>
    </reaction>
</comment>
<dbReference type="Pfam" id="PF00782">
    <property type="entry name" value="DSPc"/>
    <property type="match status" value="1"/>
</dbReference>
<dbReference type="InterPro" id="IPR000340">
    <property type="entry name" value="Dual-sp_phosphatase_cat-dom"/>
</dbReference>
<dbReference type="VEuPathDB" id="TriTrypDB:TcIL3000_0_38170"/>
<protein>
    <submittedName>
        <fullName evidence="7">WGS project CAEQ00000000 data, annotated contig 1562</fullName>
    </submittedName>
</protein>
<evidence type="ECO:0000256" key="5">
    <source>
        <dbReference type="ARBA" id="ARBA00048336"/>
    </source>
</evidence>